<dbReference type="GeneID" id="59339822"/>
<dbReference type="AlphaFoldDB" id="A0A8H6TAZ9"/>
<evidence type="ECO:0000313" key="1">
    <source>
        <dbReference type="EMBL" id="KAF7315193.1"/>
    </source>
</evidence>
<keyword evidence="2" id="KW-1185">Reference proteome</keyword>
<reference evidence="1" key="1">
    <citation type="submission" date="2020-05" db="EMBL/GenBank/DDBJ databases">
        <title>Mycena genomes resolve the evolution of fungal bioluminescence.</title>
        <authorList>
            <person name="Tsai I.J."/>
        </authorList>
    </citation>
    <scope>NUCLEOTIDE SEQUENCE</scope>
    <source>
        <strain evidence="1">171206Taipei</strain>
    </source>
</reference>
<dbReference type="OrthoDB" id="3054891at2759"/>
<protein>
    <submittedName>
        <fullName evidence="1">Uncharacterized protein</fullName>
    </submittedName>
</protein>
<dbReference type="Proteomes" id="UP000636479">
    <property type="component" value="Unassembled WGS sequence"/>
</dbReference>
<dbReference type="EMBL" id="JACAZF010000001">
    <property type="protein sequence ID" value="KAF7315193.1"/>
    <property type="molecule type" value="Genomic_DNA"/>
</dbReference>
<name>A0A8H6TAZ9_9AGAR</name>
<organism evidence="1 2">
    <name type="scientific">Mycena indigotica</name>
    <dbReference type="NCBI Taxonomy" id="2126181"/>
    <lineage>
        <taxon>Eukaryota</taxon>
        <taxon>Fungi</taxon>
        <taxon>Dikarya</taxon>
        <taxon>Basidiomycota</taxon>
        <taxon>Agaricomycotina</taxon>
        <taxon>Agaricomycetes</taxon>
        <taxon>Agaricomycetidae</taxon>
        <taxon>Agaricales</taxon>
        <taxon>Marasmiineae</taxon>
        <taxon>Mycenaceae</taxon>
        <taxon>Mycena</taxon>
    </lineage>
</organism>
<accession>A0A8H6TAZ9</accession>
<proteinExistence type="predicted"/>
<sequence length="555" mass="62207">MALRIKKIPFPALGSFAVFTMDPVLSLDPELRDDPEAVKACKQLKVGRYVGLVNQRSGLYNPWTPYNACQFYFLLQGLPEAQPYGFDASMSIPVAPMTIENHPSGRAPLQPSKPLPWKDCYLSGAWHHELRSQSVYEPKEWIHKIGYILPVEDVGKQRFYTLMDDMRSDKMRDMVIEPYEGPDLDIDEEPLADPLSDTAEIWVPSCESMFPDHGLSVSMITGTFSQDLSTVKELAHPSSFYDEVKALSRIMDQARHHATATTQRKDSDNMPADSEIGFVSTRDSRLSQSAPTLFNVTLMDVPTKRIPFPAVGAFAVFTMDPILSLDPDLRNNPEAIEACAQLKVGNYVGLVNDRSGLFNPLAPYNACFFDFLLHGSPTTQPHGFDPSMSIPIAPMSLENHPSGRAPLQPSKPLPWKDCYLSGAWTHKLRSKTMYEPEEQTEKMGHLLSIKDQAKQKFYITKDEERSTRVPNVPVVVAEDIDEEHCADDSSEDSGEIWLPSFETVFPDHSLSVSMITSSFSQDLSTVKELAHPSGFYQELEALSRFATFFSFSFLG</sequence>
<gene>
    <name evidence="1" type="ORF">MIND_00033700</name>
</gene>
<dbReference type="RefSeq" id="XP_037225216.1">
    <property type="nucleotide sequence ID" value="XM_037357306.1"/>
</dbReference>
<evidence type="ECO:0000313" key="2">
    <source>
        <dbReference type="Proteomes" id="UP000636479"/>
    </source>
</evidence>
<comment type="caution">
    <text evidence="1">The sequence shown here is derived from an EMBL/GenBank/DDBJ whole genome shotgun (WGS) entry which is preliminary data.</text>
</comment>